<name>A0ABZ1BMR2_9FIRM</name>
<feature type="compositionally biased region" description="Low complexity" evidence="1">
    <location>
        <begin position="61"/>
        <end position="70"/>
    </location>
</feature>
<organism evidence="2 3">
    <name type="scientific">Geochorda subterranea</name>
    <dbReference type="NCBI Taxonomy" id="3109564"/>
    <lineage>
        <taxon>Bacteria</taxon>
        <taxon>Bacillati</taxon>
        <taxon>Bacillota</taxon>
        <taxon>Limnochordia</taxon>
        <taxon>Limnochordales</taxon>
        <taxon>Geochordaceae</taxon>
        <taxon>Geochorda</taxon>
    </lineage>
</organism>
<reference evidence="3" key="1">
    <citation type="submission" date="2023-12" db="EMBL/GenBank/DDBJ databases">
        <title>Novel isolates from deep terrestrial aquifers shed light on the physiology and ecology of the class Limnochordia.</title>
        <authorList>
            <person name="Karnachuk O.V."/>
            <person name="Lukina A.P."/>
            <person name="Avakyan M.R."/>
            <person name="Kadnikov V."/>
            <person name="Begmatov S."/>
            <person name="Beletsky A.V."/>
            <person name="Mardanov A.V."/>
            <person name="Ravin N.V."/>
        </authorList>
    </citation>
    <scope>NUCLEOTIDE SEQUENCE [LARGE SCALE GENOMIC DNA]</scope>
    <source>
        <strain evidence="3">LN</strain>
    </source>
</reference>
<protein>
    <submittedName>
        <fullName evidence="2">Uncharacterized protein</fullName>
    </submittedName>
</protein>
<feature type="compositionally biased region" description="Basic and acidic residues" evidence="1">
    <location>
        <begin position="1"/>
        <end position="17"/>
    </location>
</feature>
<evidence type="ECO:0000256" key="1">
    <source>
        <dbReference type="SAM" id="MobiDB-lite"/>
    </source>
</evidence>
<feature type="compositionally biased region" description="Basic and acidic residues" evidence="1">
    <location>
        <begin position="26"/>
        <end position="36"/>
    </location>
</feature>
<sequence>MFHDEEHHREEFLDRQLEVGWEEDPADRALEPERSTSLDPLGEAGDEAGPGLRPWRRHRAASSTRRSPARTVSVMRRNRTGS</sequence>
<dbReference type="Proteomes" id="UP001333102">
    <property type="component" value="Chromosome"/>
</dbReference>
<evidence type="ECO:0000313" key="2">
    <source>
        <dbReference type="EMBL" id="WRP13999.1"/>
    </source>
</evidence>
<dbReference type="EMBL" id="CP141614">
    <property type="protein sequence ID" value="WRP13999.1"/>
    <property type="molecule type" value="Genomic_DNA"/>
</dbReference>
<gene>
    <name evidence="2" type="ORF">VLY81_11280</name>
</gene>
<accession>A0ABZ1BMR2</accession>
<dbReference type="RefSeq" id="WP_324668276.1">
    <property type="nucleotide sequence ID" value="NZ_CP141614.1"/>
</dbReference>
<proteinExistence type="predicted"/>
<evidence type="ECO:0000313" key="3">
    <source>
        <dbReference type="Proteomes" id="UP001333102"/>
    </source>
</evidence>
<keyword evidence="3" id="KW-1185">Reference proteome</keyword>
<feature type="region of interest" description="Disordered" evidence="1">
    <location>
        <begin position="1"/>
        <end position="82"/>
    </location>
</feature>